<protein>
    <recommendedName>
        <fullName evidence="2 6">GTPase Era</fullName>
    </recommendedName>
</protein>
<dbReference type="GO" id="GO:0070181">
    <property type="term" value="F:small ribosomal subunit rRNA binding"/>
    <property type="evidence" value="ECO:0007669"/>
    <property type="project" value="UniProtKB-UniRule"/>
</dbReference>
<keyword evidence="6" id="KW-0699">rRNA-binding</keyword>
<dbReference type="InterPro" id="IPR005662">
    <property type="entry name" value="GTPase_Era-like"/>
</dbReference>
<feature type="binding site" evidence="6">
    <location>
        <begin position="179"/>
        <end position="182"/>
    </location>
    <ligand>
        <name>GTP</name>
        <dbReference type="ChEBI" id="CHEBI:37565"/>
    </ligand>
</feature>
<dbReference type="PRINTS" id="PR00326">
    <property type="entry name" value="GTP1OBG"/>
</dbReference>
<feature type="binding site" evidence="6">
    <location>
        <begin position="70"/>
        <end position="77"/>
    </location>
    <ligand>
        <name>GTP</name>
        <dbReference type="ChEBI" id="CHEBI:37565"/>
    </ligand>
</feature>
<keyword evidence="6" id="KW-0690">Ribosome biogenesis</keyword>
<dbReference type="GO" id="GO:0005886">
    <property type="term" value="C:plasma membrane"/>
    <property type="evidence" value="ECO:0007669"/>
    <property type="project" value="UniProtKB-SubCell"/>
</dbReference>
<evidence type="ECO:0000259" key="9">
    <source>
        <dbReference type="PROSITE" id="PS51713"/>
    </source>
</evidence>
<dbReference type="Pfam" id="PF01926">
    <property type="entry name" value="MMR_HSR1"/>
    <property type="match status" value="1"/>
</dbReference>
<feature type="region of interest" description="G3" evidence="7">
    <location>
        <begin position="117"/>
        <end position="120"/>
    </location>
</feature>
<comment type="similarity">
    <text evidence="1 6 7">Belongs to the TRAFAC class TrmE-Era-EngA-EngB-Septin-like GTPase superfamily. Era GTPase family.</text>
</comment>
<dbReference type="CDD" id="cd22534">
    <property type="entry name" value="KH-II_Era"/>
    <property type="match status" value="1"/>
</dbReference>
<dbReference type="GO" id="GO:0043024">
    <property type="term" value="F:ribosomal small subunit binding"/>
    <property type="evidence" value="ECO:0007669"/>
    <property type="project" value="TreeGrafter"/>
</dbReference>
<dbReference type="InterPro" id="IPR027417">
    <property type="entry name" value="P-loop_NTPase"/>
</dbReference>
<feature type="region of interest" description="Disordered" evidence="8">
    <location>
        <begin position="1"/>
        <end position="25"/>
    </location>
</feature>
<keyword evidence="3 6" id="KW-0547">Nucleotide-binding</keyword>
<dbReference type="Pfam" id="PF07650">
    <property type="entry name" value="KH_2"/>
    <property type="match status" value="1"/>
</dbReference>
<dbReference type="Gene3D" id="3.30.300.20">
    <property type="match status" value="1"/>
</dbReference>
<keyword evidence="4 6" id="KW-0694">RNA-binding</keyword>
<feature type="region of interest" description="G1" evidence="7">
    <location>
        <begin position="70"/>
        <end position="77"/>
    </location>
</feature>
<dbReference type="GO" id="GO:0005525">
    <property type="term" value="F:GTP binding"/>
    <property type="evidence" value="ECO:0007669"/>
    <property type="project" value="UniProtKB-UniRule"/>
</dbReference>
<evidence type="ECO:0000256" key="5">
    <source>
        <dbReference type="ARBA" id="ARBA00023134"/>
    </source>
</evidence>
<evidence type="ECO:0000256" key="2">
    <source>
        <dbReference type="ARBA" id="ARBA00020484"/>
    </source>
</evidence>
<comment type="subcellular location">
    <subcellularLocation>
        <location evidence="6">Cytoplasm</location>
    </subcellularLocation>
    <subcellularLocation>
        <location evidence="6">Cell membrane</location>
        <topology evidence="6">Peripheral membrane protein</topology>
    </subcellularLocation>
</comment>
<evidence type="ECO:0000313" key="10">
    <source>
        <dbReference type="EMBL" id="BBF23994.1"/>
    </source>
</evidence>
<evidence type="ECO:0000256" key="3">
    <source>
        <dbReference type="ARBA" id="ARBA00022741"/>
    </source>
</evidence>
<dbReference type="GO" id="GO:0000028">
    <property type="term" value="P:ribosomal small subunit assembly"/>
    <property type="evidence" value="ECO:0007669"/>
    <property type="project" value="TreeGrafter"/>
</dbReference>
<dbReference type="SUPFAM" id="SSF52540">
    <property type="entry name" value="P-loop containing nucleoside triphosphate hydrolases"/>
    <property type="match status" value="1"/>
</dbReference>
<feature type="region of interest" description="G5" evidence="7">
    <location>
        <begin position="209"/>
        <end position="211"/>
    </location>
</feature>
<keyword evidence="11" id="KW-1185">Reference proteome</keyword>
<dbReference type="OrthoDB" id="9805918at2"/>
<feature type="region of interest" description="G4" evidence="7">
    <location>
        <begin position="179"/>
        <end position="182"/>
    </location>
</feature>
<dbReference type="HAMAP" id="MF_00367">
    <property type="entry name" value="GTPase_Era"/>
    <property type="match status" value="1"/>
</dbReference>
<evidence type="ECO:0000256" key="8">
    <source>
        <dbReference type="SAM" id="MobiDB-lite"/>
    </source>
</evidence>
<gene>
    <name evidence="6 10" type="primary">era</name>
    <name evidence="10" type="ORF">SUTMEG_18850</name>
</gene>
<proteinExistence type="inferred from homology"/>
<dbReference type="GO" id="GO:0005829">
    <property type="term" value="C:cytosol"/>
    <property type="evidence" value="ECO:0007669"/>
    <property type="project" value="TreeGrafter"/>
</dbReference>
<feature type="region of interest" description="G2" evidence="7">
    <location>
        <begin position="96"/>
        <end position="100"/>
    </location>
</feature>
<keyword evidence="5 6" id="KW-0342">GTP-binding</keyword>
<dbReference type="InterPro" id="IPR030388">
    <property type="entry name" value="G_ERA_dom"/>
</dbReference>
<dbReference type="NCBIfam" id="NF000908">
    <property type="entry name" value="PRK00089.1"/>
    <property type="match status" value="1"/>
</dbReference>
<feature type="domain" description="Era-type G" evidence="9">
    <location>
        <begin position="62"/>
        <end position="230"/>
    </location>
</feature>
<name>A0A2Z6IC36_9BURK</name>
<dbReference type="SUPFAM" id="SSF54814">
    <property type="entry name" value="Prokaryotic type KH domain (KH-domain type II)"/>
    <property type="match status" value="1"/>
</dbReference>
<evidence type="ECO:0000256" key="6">
    <source>
        <dbReference type="HAMAP-Rule" id="MF_00367"/>
    </source>
</evidence>
<evidence type="ECO:0000256" key="7">
    <source>
        <dbReference type="PROSITE-ProRule" id="PRU01050"/>
    </source>
</evidence>
<dbReference type="EMBL" id="AP018786">
    <property type="protein sequence ID" value="BBF23994.1"/>
    <property type="molecule type" value="Genomic_DNA"/>
</dbReference>
<dbReference type="NCBIfam" id="TIGR00231">
    <property type="entry name" value="small_GTP"/>
    <property type="match status" value="1"/>
</dbReference>
<keyword evidence="6" id="KW-0472">Membrane</keyword>
<evidence type="ECO:0000313" key="11">
    <source>
        <dbReference type="Proteomes" id="UP000271003"/>
    </source>
</evidence>
<comment type="function">
    <text evidence="6">An essential GTPase that binds both GDP and GTP, with rapid nucleotide exchange. Plays a role in 16S rRNA processing and 30S ribosomal subunit biogenesis and possibly also in cell cycle regulation and energy metabolism.</text>
</comment>
<dbReference type="InterPro" id="IPR004044">
    <property type="entry name" value="KH_dom_type_2"/>
</dbReference>
<dbReference type="PROSITE" id="PS51713">
    <property type="entry name" value="G_ERA"/>
    <property type="match status" value="1"/>
</dbReference>
<dbReference type="PANTHER" id="PTHR42698">
    <property type="entry name" value="GTPASE ERA"/>
    <property type="match status" value="1"/>
</dbReference>
<dbReference type="GO" id="GO:0003924">
    <property type="term" value="F:GTPase activity"/>
    <property type="evidence" value="ECO:0007669"/>
    <property type="project" value="UniProtKB-UniRule"/>
</dbReference>
<comment type="subunit">
    <text evidence="6">Monomer.</text>
</comment>
<dbReference type="AlphaFoldDB" id="A0A2Z6IC36"/>
<dbReference type="InterPro" id="IPR005225">
    <property type="entry name" value="Small_GTP-bd"/>
</dbReference>
<dbReference type="InterPro" id="IPR009019">
    <property type="entry name" value="KH_sf_prok-type"/>
</dbReference>
<dbReference type="InterPro" id="IPR006073">
    <property type="entry name" value="GTP-bd"/>
</dbReference>
<dbReference type="Proteomes" id="UP000271003">
    <property type="component" value="Chromosome"/>
</dbReference>
<feature type="binding site" evidence="6">
    <location>
        <begin position="117"/>
        <end position="121"/>
    </location>
    <ligand>
        <name>GTP</name>
        <dbReference type="ChEBI" id="CHEBI:37565"/>
    </ligand>
</feature>
<evidence type="ECO:0000256" key="4">
    <source>
        <dbReference type="ARBA" id="ARBA00022884"/>
    </source>
</evidence>
<accession>A0A2Z6IC36</accession>
<keyword evidence="6" id="KW-1003">Cell membrane</keyword>
<dbReference type="KEGG" id="sutt:SUTMEG_18850"/>
<sequence>MTELNEKPTTPEAPELTDTNETTEAPAMLERVTADESGEVDFEAMLAAAVKPAMPSVPEGFRCGYVAVVGRPNVGKSTLINHLIGEKVSITSKKPQTTRDRVLGVVTKPEAQFIFVDTPGFQTKVGSQLIRRMNRTVRSTLGEVDAVVFVMESVGWRPADLEVLKLLPKEAKNVVLAINKVDLLKGRDKLLPLMAESMQKFPFAAIVPVSAEKGRQLDDLLGEVEKFLPKSIPYFDPDMFTDRSPRYLAAETIREKAFRLLGDELPYGIAVTIDRWNETDEAAEIIATLIVERESHKPIVIGEGGSKLREIGRLARADIAEMLGKPLHLEVWVRVRRGWSDDVKALKTLGYE</sequence>
<keyword evidence="6" id="KW-0963">Cytoplasm</keyword>
<dbReference type="CDD" id="cd04163">
    <property type="entry name" value="Era"/>
    <property type="match status" value="1"/>
</dbReference>
<evidence type="ECO:0000256" key="1">
    <source>
        <dbReference type="ARBA" id="ARBA00007921"/>
    </source>
</evidence>
<dbReference type="PANTHER" id="PTHR42698:SF1">
    <property type="entry name" value="GTPASE ERA, MITOCHONDRIAL"/>
    <property type="match status" value="1"/>
</dbReference>
<reference evidence="10 11" key="1">
    <citation type="journal article" date="2018" name="Int. J. Syst. Evol. Microbiol.">
        <title>Mesosutterella multiformis gen. nov., sp. nov., a member of the family Sutterellaceae and Sutterella megalosphaeroides sp. nov., isolated from human faeces.</title>
        <authorList>
            <person name="Sakamoto M."/>
            <person name="Ikeyama N."/>
            <person name="Kunihiro T."/>
            <person name="Iino T."/>
            <person name="Yuki M."/>
            <person name="Ohkuma M."/>
        </authorList>
    </citation>
    <scope>NUCLEOTIDE SEQUENCE [LARGE SCALE GENOMIC DNA]</scope>
    <source>
        <strain evidence="10 11">6FBBBH3</strain>
    </source>
</reference>
<organism evidence="10 11">
    <name type="scientific">Sutterella megalosphaeroides</name>
    <dbReference type="NCBI Taxonomy" id="2494234"/>
    <lineage>
        <taxon>Bacteria</taxon>
        <taxon>Pseudomonadati</taxon>
        <taxon>Pseudomonadota</taxon>
        <taxon>Betaproteobacteria</taxon>
        <taxon>Burkholderiales</taxon>
        <taxon>Sutterellaceae</taxon>
        <taxon>Sutterella</taxon>
    </lineage>
</organism>
<dbReference type="NCBIfam" id="TIGR00436">
    <property type="entry name" value="era"/>
    <property type="match status" value="1"/>
</dbReference>
<dbReference type="InterPro" id="IPR015946">
    <property type="entry name" value="KH_dom-like_a/b"/>
</dbReference>
<dbReference type="Gene3D" id="3.40.50.300">
    <property type="entry name" value="P-loop containing nucleotide triphosphate hydrolases"/>
    <property type="match status" value="1"/>
</dbReference>